<accession>A0A8S1GXZ0</accession>
<evidence type="ECO:0000256" key="1">
    <source>
        <dbReference type="SAM" id="MobiDB-lite"/>
    </source>
</evidence>
<sequence>MAGSCVVSDHQMAAKDNRTDVEGRSQIRPPSVPAQVFVCGVVPGAGHSLFVRGEKRRLRLCVWIAARRPHGHLCHPVRLHFAPFLLVFMCFYKNSVLKRMFLRL</sequence>
<name>A0A8S1GXZ0_9PELO</name>
<proteinExistence type="predicted"/>
<organism evidence="2 3">
    <name type="scientific">Caenorhabditis auriculariae</name>
    <dbReference type="NCBI Taxonomy" id="2777116"/>
    <lineage>
        <taxon>Eukaryota</taxon>
        <taxon>Metazoa</taxon>
        <taxon>Ecdysozoa</taxon>
        <taxon>Nematoda</taxon>
        <taxon>Chromadorea</taxon>
        <taxon>Rhabditida</taxon>
        <taxon>Rhabditina</taxon>
        <taxon>Rhabditomorpha</taxon>
        <taxon>Rhabditoidea</taxon>
        <taxon>Rhabditidae</taxon>
        <taxon>Peloderinae</taxon>
        <taxon>Caenorhabditis</taxon>
    </lineage>
</organism>
<dbReference type="EMBL" id="CAJGYM010000007">
    <property type="protein sequence ID" value="CAD6187884.1"/>
    <property type="molecule type" value="Genomic_DNA"/>
</dbReference>
<keyword evidence="3" id="KW-1185">Reference proteome</keyword>
<dbReference type="AlphaFoldDB" id="A0A8S1GXZ0"/>
<protein>
    <submittedName>
        <fullName evidence="2">Uncharacterized protein</fullName>
    </submittedName>
</protein>
<gene>
    <name evidence="2" type="ORF">CAUJ_LOCUS3803</name>
</gene>
<reference evidence="2" key="1">
    <citation type="submission" date="2020-10" db="EMBL/GenBank/DDBJ databases">
        <authorList>
            <person name="Kikuchi T."/>
        </authorList>
    </citation>
    <scope>NUCLEOTIDE SEQUENCE</scope>
    <source>
        <strain evidence="2">NKZ352</strain>
    </source>
</reference>
<evidence type="ECO:0000313" key="2">
    <source>
        <dbReference type="EMBL" id="CAD6187884.1"/>
    </source>
</evidence>
<dbReference type="Proteomes" id="UP000835052">
    <property type="component" value="Unassembled WGS sequence"/>
</dbReference>
<evidence type="ECO:0000313" key="3">
    <source>
        <dbReference type="Proteomes" id="UP000835052"/>
    </source>
</evidence>
<feature type="region of interest" description="Disordered" evidence="1">
    <location>
        <begin position="1"/>
        <end position="27"/>
    </location>
</feature>
<feature type="compositionally biased region" description="Basic and acidic residues" evidence="1">
    <location>
        <begin position="12"/>
        <end position="25"/>
    </location>
</feature>
<comment type="caution">
    <text evidence="2">The sequence shown here is derived from an EMBL/GenBank/DDBJ whole genome shotgun (WGS) entry which is preliminary data.</text>
</comment>